<name>A0A085V8K5_PSESX</name>
<dbReference type="Gene3D" id="3.40.190.290">
    <property type="match status" value="1"/>
</dbReference>
<keyword evidence="3" id="KW-0238">DNA-binding</keyword>
<evidence type="ECO:0000313" key="7">
    <source>
        <dbReference type="Proteomes" id="UP000028643"/>
    </source>
</evidence>
<dbReference type="PATRIC" id="fig|317.174.peg.2332"/>
<sequence>MADEINELRLLVQLVASGGLTSASIALNSSPPAISRRLAAMEHRLGVRLIDRHARRFRLTEEGARLHELALSIIADVEEAEAEISIESQPRGRLRVSVPVHIGRECVAPLVALFTTRFPFVSVELVLTDAEINLAEDEIDIALNVGQPTAQSVISRRLLGNRRVVCASPDYLKRMGKPNSPSDLLKHECILLVRGRRVFDRWQFRYDQKIIEIHVRGRMLTNSSEVSYRWALEGYGITMKAFFDIEHDLGTGRLVECLHEFASEAIDLYIVYGVRKHLPARARAFIDFLVKEFERD</sequence>
<dbReference type="Pfam" id="PF03466">
    <property type="entry name" value="LysR_substrate"/>
    <property type="match status" value="1"/>
</dbReference>
<gene>
    <name evidence="6" type="ORF">IV02_11350</name>
</gene>
<dbReference type="GO" id="GO:0003700">
    <property type="term" value="F:DNA-binding transcription factor activity"/>
    <property type="evidence" value="ECO:0007669"/>
    <property type="project" value="InterPro"/>
</dbReference>
<keyword evidence="4" id="KW-0804">Transcription</keyword>
<evidence type="ECO:0000313" key="6">
    <source>
        <dbReference type="EMBL" id="KFE51768.1"/>
    </source>
</evidence>
<protein>
    <submittedName>
        <fullName evidence="6">LysR family transcriptional regulator</fullName>
    </submittedName>
</protein>
<dbReference type="GO" id="GO:0003677">
    <property type="term" value="F:DNA binding"/>
    <property type="evidence" value="ECO:0007669"/>
    <property type="project" value="UniProtKB-KW"/>
</dbReference>
<reference evidence="6 7" key="1">
    <citation type="submission" date="2014-07" db="EMBL/GenBank/DDBJ databases">
        <title>Draft Genome Sequences of Environmental Pseudomonas syringae strains.</title>
        <authorList>
            <person name="Baltrus D.A."/>
            <person name="Berge O."/>
            <person name="Morris C."/>
        </authorList>
    </citation>
    <scope>NUCLEOTIDE SEQUENCE [LARGE SCALE GENOMIC DNA]</scope>
    <source>
        <strain evidence="6 7">CEB003</strain>
    </source>
</reference>
<keyword evidence="2" id="KW-0805">Transcription regulation</keyword>
<dbReference type="PROSITE" id="PS50931">
    <property type="entry name" value="HTH_LYSR"/>
    <property type="match status" value="1"/>
</dbReference>
<dbReference type="InterPro" id="IPR058163">
    <property type="entry name" value="LysR-type_TF_proteobact-type"/>
</dbReference>
<feature type="domain" description="HTH lysR-type" evidence="5">
    <location>
        <begin position="3"/>
        <end position="60"/>
    </location>
</feature>
<dbReference type="SUPFAM" id="SSF53850">
    <property type="entry name" value="Periplasmic binding protein-like II"/>
    <property type="match status" value="1"/>
</dbReference>
<dbReference type="InterPro" id="IPR000847">
    <property type="entry name" value="LysR_HTH_N"/>
</dbReference>
<evidence type="ECO:0000256" key="3">
    <source>
        <dbReference type="ARBA" id="ARBA00023125"/>
    </source>
</evidence>
<proteinExistence type="inferred from homology"/>
<dbReference type="InterPro" id="IPR036390">
    <property type="entry name" value="WH_DNA-bd_sf"/>
</dbReference>
<comment type="similarity">
    <text evidence="1">Belongs to the LysR transcriptional regulatory family.</text>
</comment>
<dbReference type="AlphaFoldDB" id="A0A085V8K5"/>
<evidence type="ECO:0000256" key="4">
    <source>
        <dbReference type="ARBA" id="ARBA00023163"/>
    </source>
</evidence>
<dbReference type="PANTHER" id="PTHR30537">
    <property type="entry name" value="HTH-TYPE TRANSCRIPTIONAL REGULATOR"/>
    <property type="match status" value="1"/>
</dbReference>
<dbReference type="Proteomes" id="UP000028643">
    <property type="component" value="Unassembled WGS sequence"/>
</dbReference>
<organism evidence="6 7">
    <name type="scientific">Pseudomonas syringae</name>
    <dbReference type="NCBI Taxonomy" id="317"/>
    <lineage>
        <taxon>Bacteria</taxon>
        <taxon>Pseudomonadati</taxon>
        <taxon>Pseudomonadota</taxon>
        <taxon>Gammaproteobacteria</taxon>
        <taxon>Pseudomonadales</taxon>
        <taxon>Pseudomonadaceae</taxon>
        <taxon>Pseudomonas</taxon>
    </lineage>
</organism>
<dbReference type="RefSeq" id="WP_047574728.1">
    <property type="nucleotide sequence ID" value="NZ_JPQT01000101.1"/>
</dbReference>
<dbReference type="EMBL" id="JPQT01000101">
    <property type="protein sequence ID" value="KFE51768.1"/>
    <property type="molecule type" value="Genomic_DNA"/>
</dbReference>
<accession>A0A085V8K5</accession>
<dbReference type="FunFam" id="3.40.190.290:FF:000001">
    <property type="entry name" value="Transcriptional regulator, LysR family"/>
    <property type="match status" value="1"/>
</dbReference>
<evidence type="ECO:0000256" key="1">
    <source>
        <dbReference type="ARBA" id="ARBA00009437"/>
    </source>
</evidence>
<dbReference type="Gene3D" id="1.10.10.10">
    <property type="entry name" value="Winged helix-like DNA-binding domain superfamily/Winged helix DNA-binding domain"/>
    <property type="match status" value="1"/>
</dbReference>
<comment type="caution">
    <text evidence="6">The sequence shown here is derived from an EMBL/GenBank/DDBJ whole genome shotgun (WGS) entry which is preliminary data.</text>
</comment>
<dbReference type="SUPFAM" id="SSF46785">
    <property type="entry name" value="Winged helix' DNA-binding domain"/>
    <property type="match status" value="1"/>
</dbReference>
<dbReference type="PANTHER" id="PTHR30537:SF5">
    <property type="entry name" value="HTH-TYPE TRANSCRIPTIONAL ACTIVATOR TTDR-RELATED"/>
    <property type="match status" value="1"/>
</dbReference>
<dbReference type="CDD" id="cd08422">
    <property type="entry name" value="PBP2_CrgA_like"/>
    <property type="match status" value="1"/>
</dbReference>
<dbReference type="Pfam" id="PF00126">
    <property type="entry name" value="HTH_1"/>
    <property type="match status" value="1"/>
</dbReference>
<evidence type="ECO:0000259" key="5">
    <source>
        <dbReference type="PROSITE" id="PS50931"/>
    </source>
</evidence>
<dbReference type="InterPro" id="IPR005119">
    <property type="entry name" value="LysR_subst-bd"/>
</dbReference>
<evidence type="ECO:0000256" key="2">
    <source>
        <dbReference type="ARBA" id="ARBA00023015"/>
    </source>
</evidence>
<dbReference type="InterPro" id="IPR036388">
    <property type="entry name" value="WH-like_DNA-bd_sf"/>
</dbReference>